<dbReference type="Proteomes" id="UP000541444">
    <property type="component" value="Unassembled WGS sequence"/>
</dbReference>
<feature type="compositionally biased region" description="Polar residues" evidence="1">
    <location>
        <begin position="124"/>
        <end position="142"/>
    </location>
</feature>
<evidence type="ECO:0000313" key="3">
    <source>
        <dbReference type="Proteomes" id="UP000541444"/>
    </source>
</evidence>
<gene>
    <name evidence="2" type="ORF">GIB67_035803</name>
</gene>
<name>A0A7J7MJK3_9MAGN</name>
<sequence length="142" mass="16203">MHKSNPDTSFHIWIINEYRVPFQNSQYFIYDLYSLSKWLSTTKDTGSGKGLSTTKEGGPLCHNSFLDPKPEYRGYPERNGRGFDPRRYGSLVDDDDVPQSNESFETICTDIPPSNEPSIPESNVYLSNEPMLTNVPQTNEPF</sequence>
<evidence type="ECO:0000256" key="1">
    <source>
        <dbReference type="SAM" id="MobiDB-lite"/>
    </source>
</evidence>
<accession>A0A7J7MJK3</accession>
<protein>
    <submittedName>
        <fullName evidence="2">Uncharacterized protein</fullName>
    </submittedName>
</protein>
<proteinExistence type="predicted"/>
<dbReference type="EMBL" id="JACGCM010001441">
    <property type="protein sequence ID" value="KAF6155056.1"/>
    <property type="molecule type" value="Genomic_DNA"/>
</dbReference>
<feature type="compositionally biased region" description="Basic and acidic residues" evidence="1">
    <location>
        <begin position="68"/>
        <end position="87"/>
    </location>
</feature>
<keyword evidence="3" id="KW-1185">Reference proteome</keyword>
<feature type="region of interest" description="Disordered" evidence="1">
    <location>
        <begin position="44"/>
        <end position="142"/>
    </location>
</feature>
<organism evidence="2 3">
    <name type="scientific">Kingdonia uniflora</name>
    <dbReference type="NCBI Taxonomy" id="39325"/>
    <lineage>
        <taxon>Eukaryota</taxon>
        <taxon>Viridiplantae</taxon>
        <taxon>Streptophyta</taxon>
        <taxon>Embryophyta</taxon>
        <taxon>Tracheophyta</taxon>
        <taxon>Spermatophyta</taxon>
        <taxon>Magnoliopsida</taxon>
        <taxon>Ranunculales</taxon>
        <taxon>Circaeasteraceae</taxon>
        <taxon>Kingdonia</taxon>
    </lineage>
</organism>
<feature type="compositionally biased region" description="Low complexity" evidence="1">
    <location>
        <begin position="111"/>
        <end position="123"/>
    </location>
</feature>
<reference evidence="2 3" key="1">
    <citation type="journal article" date="2020" name="IScience">
        <title>Genome Sequencing of the Endangered Kingdonia uniflora (Circaeasteraceae, Ranunculales) Reveals Potential Mechanisms of Evolutionary Specialization.</title>
        <authorList>
            <person name="Sun Y."/>
            <person name="Deng T."/>
            <person name="Zhang A."/>
            <person name="Moore M.J."/>
            <person name="Landis J.B."/>
            <person name="Lin N."/>
            <person name="Zhang H."/>
            <person name="Zhang X."/>
            <person name="Huang J."/>
            <person name="Zhang X."/>
            <person name="Sun H."/>
            <person name="Wang H."/>
        </authorList>
    </citation>
    <scope>NUCLEOTIDE SEQUENCE [LARGE SCALE GENOMIC DNA]</scope>
    <source>
        <strain evidence="2">TB1705</strain>
        <tissue evidence="2">Leaf</tissue>
    </source>
</reference>
<comment type="caution">
    <text evidence="2">The sequence shown here is derived from an EMBL/GenBank/DDBJ whole genome shotgun (WGS) entry which is preliminary data.</text>
</comment>
<dbReference type="AlphaFoldDB" id="A0A7J7MJK3"/>
<evidence type="ECO:0000313" key="2">
    <source>
        <dbReference type="EMBL" id="KAF6155056.1"/>
    </source>
</evidence>
<feature type="compositionally biased region" description="Polar residues" evidence="1">
    <location>
        <begin position="44"/>
        <end position="55"/>
    </location>
</feature>